<name>A0A6S7JKC0_PARCT</name>
<dbReference type="GO" id="GO:0008630">
    <property type="term" value="P:intrinsic apoptotic signaling pathway in response to DNA damage"/>
    <property type="evidence" value="ECO:0007669"/>
    <property type="project" value="TreeGrafter"/>
</dbReference>
<accession>A0A6S7JKC0</accession>
<dbReference type="PANTHER" id="PTHR11256:SF48">
    <property type="entry name" value="BCL-2-RELATED OVARIAN KILLER PROTEIN"/>
    <property type="match status" value="1"/>
</dbReference>
<keyword evidence="8" id="KW-1185">Reference proteome</keyword>
<dbReference type="Gene3D" id="1.10.437.10">
    <property type="entry name" value="Blc2-like"/>
    <property type="match status" value="1"/>
</dbReference>
<proteinExistence type="inferred from homology"/>
<comment type="caution">
    <text evidence="7">The sequence shown here is derived from an EMBL/GenBank/DDBJ whole genome shotgun (WGS) entry which is preliminary data.</text>
</comment>
<evidence type="ECO:0000313" key="7">
    <source>
        <dbReference type="EMBL" id="CAB4030604.1"/>
    </source>
</evidence>
<keyword evidence="4" id="KW-0053">Apoptosis</keyword>
<dbReference type="AlphaFoldDB" id="A0A6S7JKC0"/>
<dbReference type="InterPro" id="IPR026298">
    <property type="entry name" value="Bcl-2_fam"/>
</dbReference>
<comment type="subcellular location">
    <subcellularLocation>
        <location evidence="1">Membrane</location>
        <topology evidence="1">Single-pass membrane protein</topology>
    </subcellularLocation>
</comment>
<evidence type="ECO:0000256" key="6">
    <source>
        <dbReference type="ARBA" id="ARBA00023136"/>
    </source>
</evidence>
<dbReference type="EMBL" id="CACRXK020016996">
    <property type="protein sequence ID" value="CAB4030604.1"/>
    <property type="molecule type" value="Genomic_DNA"/>
</dbReference>
<protein>
    <submittedName>
        <fullName evidence="7">Bcl-2-related ovarian killer</fullName>
    </submittedName>
</protein>
<dbReference type="PROSITE" id="PS50062">
    <property type="entry name" value="BCL2_FAMILY"/>
    <property type="match status" value="1"/>
</dbReference>
<evidence type="ECO:0000256" key="4">
    <source>
        <dbReference type="ARBA" id="ARBA00022703"/>
    </source>
</evidence>
<dbReference type="InterPro" id="IPR046371">
    <property type="entry name" value="Bcl-2_BH1-3"/>
</dbReference>
<comment type="similarity">
    <text evidence="2">Belongs to the Bcl-2 family.</text>
</comment>
<organism evidence="7 8">
    <name type="scientific">Paramuricea clavata</name>
    <name type="common">Red gorgonian</name>
    <name type="synonym">Violescent sea-whip</name>
    <dbReference type="NCBI Taxonomy" id="317549"/>
    <lineage>
        <taxon>Eukaryota</taxon>
        <taxon>Metazoa</taxon>
        <taxon>Cnidaria</taxon>
        <taxon>Anthozoa</taxon>
        <taxon>Octocorallia</taxon>
        <taxon>Malacalcyonacea</taxon>
        <taxon>Plexauridae</taxon>
        <taxon>Paramuricea</taxon>
    </lineage>
</organism>
<dbReference type="OrthoDB" id="5947850at2759"/>
<gene>
    <name evidence="7" type="ORF">PACLA_8A079372</name>
</gene>
<dbReference type="GO" id="GO:0005741">
    <property type="term" value="C:mitochondrial outer membrane"/>
    <property type="evidence" value="ECO:0007669"/>
    <property type="project" value="TreeGrafter"/>
</dbReference>
<dbReference type="InterPro" id="IPR002475">
    <property type="entry name" value="Bcl2-like"/>
</dbReference>
<evidence type="ECO:0000256" key="1">
    <source>
        <dbReference type="ARBA" id="ARBA00004167"/>
    </source>
</evidence>
<dbReference type="GO" id="GO:0097192">
    <property type="term" value="P:extrinsic apoptotic signaling pathway in absence of ligand"/>
    <property type="evidence" value="ECO:0007669"/>
    <property type="project" value="TreeGrafter"/>
</dbReference>
<dbReference type="SMART" id="SM00337">
    <property type="entry name" value="BCL"/>
    <property type="match status" value="1"/>
</dbReference>
<sequence>MIKRPPPIILIQLNSEPTIAAEGNFHFLEYLEFKLYRFNLDSFIKFERGDDWIPDRIEETAEKIQDICGLLEHLYPKLYVHVSRQLKVTLRTELIICDIFRCFCRTLFKTGISWPRILALFAFASGLVVDCIREGRPEFARTVVYCVKAFIEDNLSGWVKDQGGWENILEHFHCAGHKDSWCDVIASFPGLMWSFLLSLPTKMENFGTMLKLKRQ</sequence>
<dbReference type="GO" id="GO:0051400">
    <property type="term" value="F:BH domain binding"/>
    <property type="evidence" value="ECO:0007669"/>
    <property type="project" value="TreeGrafter"/>
</dbReference>
<evidence type="ECO:0000256" key="5">
    <source>
        <dbReference type="ARBA" id="ARBA00022989"/>
    </source>
</evidence>
<keyword evidence="6" id="KW-0472">Membrane</keyword>
<evidence type="ECO:0000256" key="3">
    <source>
        <dbReference type="ARBA" id="ARBA00022692"/>
    </source>
</evidence>
<dbReference type="Pfam" id="PF00452">
    <property type="entry name" value="Bcl-2"/>
    <property type="match status" value="1"/>
</dbReference>
<dbReference type="PRINTS" id="PR01862">
    <property type="entry name" value="BCL2FAMILY"/>
</dbReference>
<dbReference type="GO" id="GO:0042981">
    <property type="term" value="P:regulation of apoptotic process"/>
    <property type="evidence" value="ECO:0007669"/>
    <property type="project" value="InterPro"/>
</dbReference>
<keyword evidence="3" id="KW-0812">Transmembrane</keyword>
<dbReference type="PANTHER" id="PTHR11256">
    <property type="entry name" value="BCL-2 RELATED"/>
    <property type="match status" value="1"/>
</dbReference>
<keyword evidence="5" id="KW-1133">Transmembrane helix</keyword>
<dbReference type="CDD" id="cd06845">
    <property type="entry name" value="Bcl-2_like"/>
    <property type="match status" value="1"/>
</dbReference>
<dbReference type="InterPro" id="IPR036834">
    <property type="entry name" value="Bcl-2-like_sf"/>
</dbReference>
<dbReference type="Proteomes" id="UP001152795">
    <property type="component" value="Unassembled WGS sequence"/>
</dbReference>
<evidence type="ECO:0000256" key="2">
    <source>
        <dbReference type="ARBA" id="ARBA00009458"/>
    </source>
</evidence>
<evidence type="ECO:0000313" key="8">
    <source>
        <dbReference type="Proteomes" id="UP001152795"/>
    </source>
</evidence>
<reference evidence="7" key="1">
    <citation type="submission" date="2020-04" db="EMBL/GenBank/DDBJ databases">
        <authorList>
            <person name="Alioto T."/>
            <person name="Alioto T."/>
            <person name="Gomez Garrido J."/>
        </authorList>
    </citation>
    <scope>NUCLEOTIDE SEQUENCE</scope>
    <source>
        <strain evidence="7">A484AB</strain>
    </source>
</reference>
<dbReference type="SUPFAM" id="SSF56854">
    <property type="entry name" value="Bcl-2 inhibitors of programmed cell death"/>
    <property type="match status" value="1"/>
</dbReference>
<dbReference type="GO" id="GO:0001836">
    <property type="term" value="P:release of cytochrome c from mitochondria"/>
    <property type="evidence" value="ECO:0007669"/>
    <property type="project" value="TreeGrafter"/>
</dbReference>